<evidence type="ECO:0000313" key="11">
    <source>
        <dbReference type="Proteomes" id="UP000679848"/>
    </source>
</evidence>
<organism evidence="10 11">
    <name type="scientific">Pusillibacter faecalis</name>
    <dbReference type="NCBI Taxonomy" id="2714358"/>
    <lineage>
        <taxon>Bacteria</taxon>
        <taxon>Bacillati</taxon>
        <taxon>Bacillota</taxon>
        <taxon>Clostridia</taxon>
        <taxon>Eubacteriales</taxon>
        <taxon>Oscillospiraceae</taxon>
        <taxon>Pusillibacter</taxon>
    </lineage>
</organism>
<reference evidence="10" key="1">
    <citation type="submission" date="2020-09" db="EMBL/GenBank/DDBJ databases">
        <title>New species isolated from human feces.</title>
        <authorList>
            <person name="Kitahara M."/>
            <person name="Shigeno Y."/>
            <person name="Shime M."/>
            <person name="Matsumoto Y."/>
            <person name="Nakamura S."/>
            <person name="Motooka D."/>
            <person name="Fukuoka S."/>
            <person name="Nishikawa H."/>
            <person name="Benno Y."/>
        </authorList>
    </citation>
    <scope>NUCLEOTIDE SEQUENCE</scope>
    <source>
        <strain evidence="10">MM59</strain>
    </source>
</reference>
<keyword evidence="11" id="KW-1185">Reference proteome</keyword>
<evidence type="ECO:0000259" key="9">
    <source>
        <dbReference type="PROSITE" id="PS51371"/>
    </source>
</evidence>
<accession>A0A810QCB8</accession>
<dbReference type="RefSeq" id="WP_187027944.1">
    <property type="nucleotide sequence ID" value="NZ_AP023420.1"/>
</dbReference>
<dbReference type="InterPro" id="IPR046342">
    <property type="entry name" value="CBS_dom_sf"/>
</dbReference>
<comment type="catalytic activity">
    <reaction evidence="7">
        <text>diphosphate + H2O = 2 phosphate + H(+)</text>
        <dbReference type="Rhea" id="RHEA:24576"/>
        <dbReference type="ChEBI" id="CHEBI:15377"/>
        <dbReference type="ChEBI" id="CHEBI:15378"/>
        <dbReference type="ChEBI" id="CHEBI:33019"/>
        <dbReference type="ChEBI" id="CHEBI:43474"/>
        <dbReference type="EC" id="3.6.1.1"/>
    </reaction>
</comment>
<dbReference type="SUPFAM" id="SSF75138">
    <property type="entry name" value="HprK N-terminal domain-like"/>
    <property type="match status" value="1"/>
</dbReference>
<dbReference type="SMART" id="SM00116">
    <property type="entry name" value="CBS"/>
    <property type="match status" value="2"/>
</dbReference>
<dbReference type="EC" id="3.6.1.1" evidence="2"/>
<evidence type="ECO:0000256" key="2">
    <source>
        <dbReference type="ARBA" id="ARBA00012146"/>
    </source>
</evidence>
<dbReference type="SMART" id="SM01131">
    <property type="entry name" value="DHHA2"/>
    <property type="match status" value="1"/>
</dbReference>
<dbReference type="KEGG" id="pfaa:MM59RIKEN_11960"/>
<dbReference type="Gene3D" id="3.90.1640.10">
    <property type="entry name" value="inorganic pyrophosphatase (n-terminal core)"/>
    <property type="match status" value="1"/>
</dbReference>
<dbReference type="EMBL" id="AP023420">
    <property type="protein sequence ID" value="BCK83877.1"/>
    <property type="molecule type" value="Genomic_DNA"/>
</dbReference>
<evidence type="ECO:0000256" key="7">
    <source>
        <dbReference type="ARBA" id="ARBA00047820"/>
    </source>
</evidence>
<dbReference type="InterPro" id="IPR001667">
    <property type="entry name" value="DDH_dom"/>
</dbReference>
<dbReference type="FunFam" id="3.90.1640.10:FF:000001">
    <property type="entry name" value="Probable manganese-dependent inorganic pyrophosphatase"/>
    <property type="match status" value="1"/>
</dbReference>
<sequence length="538" mass="59828">MDTVYITGHRNPDTDSIVSAMAYAALKNALGQRQYQAARLGQISDETHTVLERFGFQPPRLISNVRTQVRDLDYDTPPTLSAAATISRAWQTMQADRISVLPVANEDGTLYGMLSAGDVANYDMRSVRNPMVSSMPVYNLLSVIEGEILNAGGELRDEVSGEVVIALPTCRENLLFSNPNSIVVCGDQPDMIRRALEIGVSCIIVCQAEVPQELLNVETETCLMSTPYDPYQAVRLIWHALPISHICKSADLVSFHLDDYIDDVRNTVLESRFRAYPILDENEKVVGTLSRFHLLRPRRKQVILMDHNEKAQSVVGLDQAEILEIVDHHRLADIQTNNPIYVRNEPVGSTTTIVAGMYQEKGLMPTAKMAGLMAAAIVSDTVMFKSPTCTQRDINVANRMARIANLSLEELGKAIFSSTCGDDKSAETILKTDYKEFHIAGHDLAVGQVTCMDSERLLERKAEFLQVMNRIRKEQSLDTVILMITDVLLDGTQLLFTGDEETIQQAFNIKGDHGNCAFLPKILSRKKQVIPMLSALWG</sequence>
<dbReference type="Proteomes" id="UP000679848">
    <property type="component" value="Chromosome"/>
</dbReference>
<gene>
    <name evidence="10" type="ORF">MM59RIKEN_11960</name>
</gene>
<dbReference type="NCBIfam" id="NF011443">
    <property type="entry name" value="PRK14869.1-5"/>
    <property type="match status" value="1"/>
</dbReference>
<dbReference type="PANTHER" id="PTHR12112:SF22">
    <property type="entry name" value="MANGANESE-DEPENDENT INORGANIC PYROPHOSPHATASE-RELATED"/>
    <property type="match status" value="1"/>
</dbReference>
<dbReference type="Pfam" id="PF01368">
    <property type="entry name" value="DHH"/>
    <property type="match status" value="1"/>
</dbReference>
<keyword evidence="4" id="KW-0378">Hydrolase</keyword>
<dbReference type="GO" id="GO:0004427">
    <property type="term" value="F:inorganic diphosphate phosphatase activity"/>
    <property type="evidence" value="ECO:0007669"/>
    <property type="project" value="UniProtKB-EC"/>
</dbReference>
<dbReference type="PANTHER" id="PTHR12112">
    <property type="entry name" value="BNIP - RELATED"/>
    <property type="match status" value="1"/>
</dbReference>
<dbReference type="InterPro" id="IPR038763">
    <property type="entry name" value="DHH_sf"/>
</dbReference>
<evidence type="ECO:0000256" key="8">
    <source>
        <dbReference type="PROSITE-ProRule" id="PRU00703"/>
    </source>
</evidence>
<evidence type="ECO:0000256" key="4">
    <source>
        <dbReference type="ARBA" id="ARBA00022801"/>
    </source>
</evidence>
<dbReference type="Pfam" id="PF02833">
    <property type="entry name" value="DHHA2"/>
    <property type="match status" value="1"/>
</dbReference>
<evidence type="ECO:0000256" key="3">
    <source>
        <dbReference type="ARBA" id="ARBA00022723"/>
    </source>
</evidence>
<keyword evidence="3" id="KW-0479">Metal-binding</keyword>
<dbReference type="Pfam" id="PF00571">
    <property type="entry name" value="CBS"/>
    <property type="match status" value="2"/>
</dbReference>
<dbReference type="GO" id="GO:0005737">
    <property type="term" value="C:cytoplasm"/>
    <property type="evidence" value="ECO:0007669"/>
    <property type="project" value="InterPro"/>
</dbReference>
<dbReference type="AlphaFoldDB" id="A0A810QCB8"/>
<feature type="domain" description="CBS" evidence="9">
    <location>
        <begin position="246"/>
        <end position="305"/>
    </location>
</feature>
<feature type="domain" description="CBS" evidence="9">
    <location>
        <begin position="72"/>
        <end position="131"/>
    </location>
</feature>
<evidence type="ECO:0000256" key="5">
    <source>
        <dbReference type="ARBA" id="ARBA00023211"/>
    </source>
</evidence>
<dbReference type="InterPro" id="IPR038222">
    <property type="entry name" value="DHHA2_dom_sf"/>
</dbReference>
<dbReference type="Pfam" id="PF07085">
    <property type="entry name" value="DRTGG"/>
    <property type="match status" value="1"/>
</dbReference>
<dbReference type="GO" id="GO:0046872">
    <property type="term" value="F:metal ion binding"/>
    <property type="evidence" value="ECO:0007669"/>
    <property type="project" value="UniProtKB-KW"/>
</dbReference>
<dbReference type="PROSITE" id="PS51371">
    <property type="entry name" value="CBS"/>
    <property type="match status" value="2"/>
</dbReference>
<dbReference type="Gene3D" id="3.10.310.20">
    <property type="entry name" value="DHHA2 domain"/>
    <property type="match status" value="1"/>
</dbReference>
<dbReference type="InterPro" id="IPR004097">
    <property type="entry name" value="DHHA2"/>
</dbReference>
<dbReference type="Gene3D" id="3.40.1390.20">
    <property type="entry name" value="HprK N-terminal domain-like"/>
    <property type="match status" value="1"/>
</dbReference>
<dbReference type="SUPFAM" id="SSF54631">
    <property type="entry name" value="CBS-domain pair"/>
    <property type="match status" value="1"/>
</dbReference>
<protein>
    <recommendedName>
        <fullName evidence="2">inorganic diphosphatase</fullName>
        <ecNumber evidence="2">3.6.1.1</ecNumber>
    </recommendedName>
    <alternativeName>
        <fullName evidence="6">Pyrophosphate phospho-hydrolase</fullName>
    </alternativeName>
</protein>
<dbReference type="SUPFAM" id="SSF64182">
    <property type="entry name" value="DHH phosphoesterases"/>
    <property type="match status" value="1"/>
</dbReference>
<proteinExistence type="predicted"/>
<comment type="cofactor">
    <cofactor evidence="1">
        <name>Mn(2+)</name>
        <dbReference type="ChEBI" id="CHEBI:29035"/>
    </cofactor>
</comment>
<dbReference type="InterPro" id="IPR000644">
    <property type="entry name" value="CBS_dom"/>
</dbReference>
<dbReference type="Gene3D" id="3.10.580.10">
    <property type="entry name" value="CBS-domain"/>
    <property type="match status" value="1"/>
</dbReference>
<evidence type="ECO:0000256" key="1">
    <source>
        <dbReference type="ARBA" id="ARBA00001936"/>
    </source>
</evidence>
<keyword evidence="5" id="KW-0464">Manganese</keyword>
<evidence type="ECO:0000256" key="6">
    <source>
        <dbReference type="ARBA" id="ARBA00032535"/>
    </source>
</evidence>
<keyword evidence="8" id="KW-0129">CBS domain</keyword>
<dbReference type="InterPro" id="IPR010766">
    <property type="entry name" value="DRTGG"/>
</dbReference>
<dbReference type="InterPro" id="IPR028979">
    <property type="entry name" value="Ser_kin/Pase_Hpr-like_N_sf"/>
</dbReference>
<name>A0A810QCB8_9FIRM</name>
<evidence type="ECO:0000313" key="10">
    <source>
        <dbReference type="EMBL" id="BCK83877.1"/>
    </source>
</evidence>